<evidence type="ECO:0000256" key="11">
    <source>
        <dbReference type="ARBA" id="ARBA00023303"/>
    </source>
</evidence>
<keyword evidence="7" id="KW-0630">Potassium</keyword>
<dbReference type="Pfam" id="PF00520">
    <property type="entry name" value="Ion_trans"/>
    <property type="match status" value="1"/>
</dbReference>
<dbReference type="InterPro" id="IPR018490">
    <property type="entry name" value="cNMP-bd_dom_sf"/>
</dbReference>
<dbReference type="Gene3D" id="2.60.120.10">
    <property type="entry name" value="Jelly Rolls"/>
    <property type="match status" value="1"/>
</dbReference>
<evidence type="ECO:0000259" key="14">
    <source>
        <dbReference type="PROSITE" id="PS50042"/>
    </source>
</evidence>
<feature type="region of interest" description="Disordered" evidence="12">
    <location>
        <begin position="1"/>
        <end position="101"/>
    </location>
</feature>
<dbReference type="CDD" id="cd00038">
    <property type="entry name" value="CAP_ED"/>
    <property type="match status" value="1"/>
</dbReference>
<dbReference type="PANTHER" id="PTHR10217:SF435">
    <property type="entry name" value="POTASSIUM VOLTAGE-GATED CHANNEL PROTEIN EAG"/>
    <property type="match status" value="1"/>
</dbReference>
<keyword evidence="4 13" id="KW-0812">Transmembrane</keyword>
<sequence length="1087" mass="120048">MSTGATREDGEELGLQDITEADEIREGSFNTPTDQAEGAQQSPGETGETHAEPKDDKGQKGGDDGADRVESEGTTRRKKKGAGGTSPVALGRGSPSMKRKGTLKNLSAMASKSIRNMIDPGKKLGLYRESKVTDGTEAFGFEKGHKPFLVVHPYSAERMTWDAISFLMLMYCCIMVPYNLSFASETICESYKFILNSVVDAFFLLDILVNFRTAYFSPNARRRILTKQELREKKEQDSIVTDTREIAKYYVDPRNVRHGGQGGFFTLDCIGSIPWDWIMCGGGMEDGTDSANVAKIARAPRLLKVLRILRLLRLLRLQRVAVLLRKFKDLMHVNPGLLQLILFLAFLVLSTHWLGCMWFFLGTILDDDEALVLMASKDATSPSGWASAFSLQTEESSLHDDRNLQVRCNTFEGNVLDPNCISMSETAQYIVSIYWATTSLSTTGFGDISPVSLPEVVFSIFVLLTGGFMFAYMVANIALMLDKIDIRATLNRQKVYEFEGFMHREKLPGNLRRKIRKYFERTHMEQRRLPVYLGELSGSLSKEIYLNIFKDIVVKVPFFAHFDDAPLALIIRHFRFKSTPAGETVFRAGDFGEWMFFLHKGEIELSVAPSNSTGREASWTIGSGAFFGENAILGRKTRITTARTVSWCTMYILSLSDVERTIEKYPKCRVLFEKFKMQMADYNVKRDVQNLVKRWGRRDGRSASQDGDEKRPTKTLSTNSARLGRFSPGSGSLRRRVLGAANTHDGVVSTSSRKLDAKGVWRFLRSRLLPSVADQEREDQRLAEEEARKQAIQAIVQQPLDDVSVSTHTVSLASPVRQAESPGTHSRNGSPDARPSASKHFRSSETPVNSLVLSKPESDIHPIDGHILGAATAALGAGYDLEQTQSQNPTLAASLAALNDASLTVLNDAPSHTEDPLQNGRVSSTGAGSAQKAPPENKRRSSLLDTDTPLGSVGTPGYGNWTPHVGQGYSDIQSGGAGAAEHGNVNSVVRELQEVIKIQQADLQLMQNHFKMLTGLVETSHLEMQRAKSRAHLLEAENEQLKQTVKQSFSRTASSAKSARTASSPVSAGPMPSYSNMDSTLSALSPQ</sequence>
<evidence type="ECO:0000256" key="1">
    <source>
        <dbReference type="ARBA" id="ARBA00004141"/>
    </source>
</evidence>
<evidence type="ECO:0000256" key="5">
    <source>
        <dbReference type="ARBA" id="ARBA00022826"/>
    </source>
</evidence>
<organism evidence="15">
    <name type="scientific">Hemiselmis andersenii</name>
    <name type="common">Cryptophyte alga</name>
    <dbReference type="NCBI Taxonomy" id="464988"/>
    <lineage>
        <taxon>Eukaryota</taxon>
        <taxon>Cryptophyceae</taxon>
        <taxon>Cryptomonadales</taxon>
        <taxon>Hemiselmidaceae</taxon>
        <taxon>Hemiselmis</taxon>
    </lineage>
</organism>
<dbReference type="SUPFAM" id="SSF81324">
    <property type="entry name" value="Voltage-gated potassium channels"/>
    <property type="match status" value="1"/>
</dbReference>
<keyword evidence="5" id="KW-0631">Potassium channel</keyword>
<dbReference type="PROSITE" id="PS50042">
    <property type="entry name" value="CNMP_BINDING_3"/>
    <property type="match status" value="1"/>
</dbReference>
<name>A0A7S0TIE5_HEMAN</name>
<dbReference type="InterPro" id="IPR050818">
    <property type="entry name" value="KCNH_animal-type"/>
</dbReference>
<proteinExistence type="predicted"/>
<dbReference type="GO" id="GO:0005249">
    <property type="term" value="F:voltage-gated potassium channel activity"/>
    <property type="evidence" value="ECO:0007669"/>
    <property type="project" value="InterPro"/>
</dbReference>
<feature type="compositionally biased region" description="Low complexity" evidence="12">
    <location>
        <begin position="1048"/>
        <end position="1064"/>
    </location>
</feature>
<feature type="compositionally biased region" description="Basic and acidic residues" evidence="12">
    <location>
        <begin position="47"/>
        <end position="75"/>
    </location>
</feature>
<keyword evidence="2" id="KW-0813">Transport</keyword>
<evidence type="ECO:0000256" key="13">
    <source>
        <dbReference type="SAM" id="Phobius"/>
    </source>
</evidence>
<dbReference type="AlphaFoldDB" id="A0A7S0TIE5"/>
<comment type="subcellular location">
    <subcellularLocation>
        <location evidence="1">Membrane</location>
        <topology evidence="1">Multi-pass membrane protein</topology>
    </subcellularLocation>
</comment>
<dbReference type="InterPro" id="IPR014710">
    <property type="entry name" value="RmlC-like_jellyroll"/>
</dbReference>
<evidence type="ECO:0000256" key="8">
    <source>
        <dbReference type="ARBA" id="ARBA00022989"/>
    </source>
</evidence>
<feature type="region of interest" description="Disordered" evidence="12">
    <location>
        <begin position="1043"/>
        <end position="1087"/>
    </location>
</feature>
<protein>
    <recommendedName>
        <fullName evidence="14">Cyclic nucleotide-binding domain-containing protein</fullName>
    </recommendedName>
</protein>
<dbReference type="GO" id="GO:0042391">
    <property type="term" value="P:regulation of membrane potential"/>
    <property type="evidence" value="ECO:0007669"/>
    <property type="project" value="TreeGrafter"/>
</dbReference>
<keyword evidence="8 13" id="KW-1133">Transmembrane helix</keyword>
<accession>A0A7S0TIE5</accession>
<dbReference type="PANTHER" id="PTHR10217">
    <property type="entry name" value="VOLTAGE AND LIGAND GATED POTASSIUM CHANNEL"/>
    <property type="match status" value="1"/>
</dbReference>
<keyword evidence="10 13" id="KW-0472">Membrane</keyword>
<feature type="transmembrane region" description="Helical" evidence="13">
    <location>
        <begin position="456"/>
        <end position="481"/>
    </location>
</feature>
<evidence type="ECO:0000313" key="15">
    <source>
        <dbReference type="EMBL" id="CAD8736727.1"/>
    </source>
</evidence>
<dbReference type="Gene3D" id="1.10.287.630">
    <property type="entry name" value="Helix hairpin bin"/>
    <property type="match status" value="1"/>
</dbReference>
<evidence type="ECO:0000256" key="10">
    <source>
        <dbReference type="ARBA" id="ARBA00023136"/>
    </source>
</evidence>
<evidence type="ECO:0000256" key="9">
    <source>
        <dbReference type="ARBA" id="ARBA00023065"/>
    </source>
</evidence>
<evidence type="ECO:0000256" key="6">
    <source>
        <dbReference type="ARBA" id="ARBA00022882"/>
    </source>
</evidence>
<dbReference type="InterPro" id="IPR005821">
    <property type="entry name" value="Ion_trans_dom"/>
</dbReference>
<evidence type="ECO:0000256" key="2">
    <source>
        <dbReference type="ARBA" id="ARBA00022448"/>
    </source>
</evidence>
<feature type="region of interest" description="Disordered" evidence="12">
    <location>
        <begin position="907"/>
        <end position="966"/>
    </location>
</feature>
<dbReference type="SMART" id="SM00100">
    <property type="entry name" value="cNMP"/>
    <property type="match status" value="1"/>
</dbReference>
<feature type="region of interest" description="Disordered" evidence="12">
    <location>
        <begin position="806"/>
        <end position="849"/>
    </location>
</feature>
<feature type="compositionally biased region" description="Acidic residues" evidence="12">
    <location>
        <begin position="9"/>
        <end position="23"/>
    </location>
</feature>
<dbReference type="Gene3D" id="1.10.287.70">
    <property type="match status" value="1"/>
</dbReference>
<dbReference type="Pfam" id="PF00027">
    <property type="entry name" value="cNMP_binding"/>
    <property type="match status" value="1"/>
</dbReference>
<feature type="compositionally biased region" description="Polar residues" evidence="12">
    <location>
        <begin position="1073"/>
        <end position="1087"/>
    </location>
</feature>
<reference evidence="15" key="1">
    <citation type="submission" date="2021-01" db="EMBL/GenBank/DDBJ databases">
        <authorList>
            <person name="Corre E."/>
            <person name="Pelletier E."/>
            <person name="Niang G."/>
            <person name="Scheremetjew M."/>
            <person name="Finn R."/>
            <person name="Kale V."/>
            <person name="Holt S."/>
            <person name="Cochrane G."/>
            <person name="Meng A."/>
            <person name="Brown T."/>
            <person name="Cohen L."/>
        </authorList>
    </citation>
    <scope>NUCLEOTIDE SEQUENCE</scope>
    <source>
        <strain evidence="15">CCMP441</strain>
    </source>
</reference>
<dbReference type="GO" id="GO:0005886">
    <property type="term" value="C:plasma membrane"/>
    <property type="evidence" value="ECO:0007669"/>
    <property type="project" value="TreeGrafter"/>
</dbReference>
<dbReference type="SUPFAM" id="SSF51206">
    <property type="entry name" value="cAMP-binding domain-like"/>
    <property type="match status" value="1"/>
</dbReference>
<gene>
    <name evidence="15" type="ORF">HAND1043_LOCUS3219</name>
</gene>
<dbReference type="InterPro" id="IPR000595">
    <property type="entry name" value="cNMP-bd_dom"/>
</dbReference>
<feature type="transmembrane region" description="Helical" evidence="13">
    <location>
        <begin position="336"/>
        <end position="361"/>
    </location>
</feature>
<dbReference type="PRINTS" id="PR01463">
    <property type="entry name" value="EAGCHANLFMLY"/>
</dbReference>
<dbReference type="GO" id="GO:0034702">
    <property type="term" value="C:monoatomic ion channel complex"/>
    <property type="evidence" value="ECO:0007669"/>
    <property type="project" value="UniProtKB-KW"/>
</dbReference>
<evidence type="ECO:0000256" key="4">
    <source>
        <dbReference type="ARBA" id="ARBA00022692"/>
    </source>
</evidence>
<evidence type="ECO:0000256" key="7">
    <source>
        <dbReference type="ARBA" id="ARBA00022958"/>
    </source>
</evidence>
<feature type="compositionally biased region" description="Polar residues" evidence="12">
    <location>
        <begin position="28"/>
        <end position="44"/>
    </location>
</feature>
<feature type="compositionally biased region" description="Basic and acidic residues" evidence="12">
    <location>
        <begin position="697"/>
        <end position="712"/>
    </location>
</feature>
<evidence type="ECO:0000256" key="12">
    <source>
        <dbReference type="SAM" id="MobiDB-lite"/>
    </source>
</evidence>
<feature type="region of interest" description="Disordered" evidence="12">
    <location>
        <begin position="695"/>
        <end position="733"/>
    </location>
</feature>
<feature type="domain" description="Cyclic nucleotide-binding" evidence="14">
    <location>
        <begin position="558"/>
        <end position="662"/>
    </location>
</feature>
<dbReference type="EMBL" id="HBFK01005392">
    <property type="protein sequence ID" value="CAD8736727.1"/>
    <property type="molecule type" value="Transcribed_RNA"/>
</dbReference>
<keyword evidence="6" id="KW-0851">Voltage-gated channel</keyword>
<keyword evidence="11" id="KW-0407">Ion channel</keyword>
<keyword evidence="3" id="KW-0633">Potassium transport</keyword>
<keyword evidence="9" id="KW-0406">Ion transport</keyword>
<dbReference type="InterPro" id="IPR003938">
    <property type="entry name" value="K_chnl_volt-dep_EAG/ELK/ERG"/>
</dbReference>
<evidence type="ECO:0000256" key="3">
    <source>
        <dbReference type="ARBA" id="ARBA00022538"/>
    </source>
</evidence>